<feature type="transmembrane region" description="Helical" evidence="1">
    <location>
        <begin position="41"/>
        <end position="64"/>
    </location>
</feature>
<evidence type="ECO:0000256" key="1">
    <source>
        <dbReference type="SAM" id="Phobius"/>
    </source>
</evidence>
<accession>A0A4V1QVE9</accession>
<protein>
    <submittedName>
        <fullName evidence="2">Uncharacterized protein</fullName>
    </submittedName>
</protein>
<dbReference type="RefSeq" id="WP_129226153.1">
    <property type="nucleotide sequence ID" value="NZ_SDOZ01000002.1"/>
</dbReference>
<gene>
    <name evidence="2" type="ORF">ESZ91_08475</name>
</gene>
<proteinExistence type="predicted"/>
<dbReference type="EMBL" id="SDOZ01000002">
    <property type="protein sequence ID" value="RXZ62416.1"/>
    <property type="molecule type" value="Genomic_DNA"/>
</dbReference>
<dbReference type="Proteomes" id="UP000291269">
    <property type="component" value="Unassembled WGS sequence"/>
</dbReference>
<feature type="transmembrane region" description="Helical" evidence="1">
    <location>
        <begin position="156"/>
        <end position="177"/>
    </location>
</feature>
<organism evidence="2 3">
    <name type="scientific">Candidatus Borkfalkia ceftriaxoniphila</name>
    <dbReference type="NCBI Taxonomy" id="2508949"/>
    <lineage>
        <taxon>Bacteria</taxon>
        <taxon>Bacillati</taxon>
        <taxon>Bacillota</taxon>
        <taxon>Clostridia</taxon>
        <taxon>Christensenellales</taxon>
        <taxon>Christensenellaceae</taxon>
        <taxon>Candidatus Borkfalkia</taxon>
    </lineage>
</organism>
<feature type="transmembrane region" description="Helical" evidence="1">
    <location>
        <begin position="189"/>
        <end position="206"/>
    </location>
</feature>
<feature type="transmembrane region" description="Helical" evidence="1">
    <location>
        <begin position="101"/>
        <end position="122"/>
    </location>
</feature>
<reference evidence="2 3" key="1">
    <citation type="journal article" date="2019" name="Gut">
        <title>Antibiotics-induced monodominance of a novel gut bacterial order.</title>
        <authorList>
            <person name="Hildebrand F."/>
            <person name="Moitinho-Silva L."/>
            <person name="Blasche S."/>
            <person name="Jahn M.T."/>
            <person name="Gossmann T.I."/>
            <person name="Heuerta-Cepas J."/>
            <person name="Hercog R."/>
            <person name="Luetge M."/>
            <person name="Bahram M."/>
            <person name="Pryszlak A."/>
            <person name="Alves R.J."/>
            <person name="Waszak S.M."/>
            <person name="Zhu A."/>
            <person name="Ye L."/>
            <person name="Costea P.I."/>
            <person name="Aalvink S."/>
            <person name="Belzer C."/>
            <person name="Forslund S.K."/>
            <person name="Sunagawa S."/>
            <person name="Hentschel U."/>
            <person name="Merten C."/>
            <person name="Patil K.R."/>
            <person name="Benes V."/>
            <person name="Bork P."/>
        </authorList>
    </citation>
    <scope>NUCLEOTIDE SEQUENCE [LARGE SCALE GENOMIC DNA]</scope>
    <source>
        <strain evidence="2 3">HDS1380</strain>
    </source>
</reference>
<name>A0A4V1QVE9_9FIRM</name>
<keyword evidence="1" id="KW-1133">Transmembrane helix</keyword>
<keyword evidence="3" id="KW-1185">Reference proteome</keyword>
<evidence type="ECO:0000313" key="3">
    <source>
        <dbReference type="Proteomes" id="UP000291269"/>
    </source>
</evidence>
<dbReference type="AlphaFoldDB" id="A0A4V1QVE9"/>
<feature type="transmembrane region" description="Helical" evidence="1">
    <location>
        <begin position="218"/>
        <end position="238"/>
    </location>
</feature>
<keyword evidence="1" id="KW-0812">Transmembrane</keyword>
<evidence type="ECO:0000313" key="2">
    <source>
        <dbReference type="EMBL" id="RXZ62416.1"/>
    </source>
</evidence>
<feature type="transmembrane region" description="Helical" evidence="1">
    <location>
        <begin position="12"/>
        <end position="35"/>
    </location>
</feature>
<comment type="caution">
    <text evidence="2">The sequence shown here is derived from an EMBL/GenBank/DDBJ whole genome shotgun (WGS) entry which is preliminary data.</text>
</comment>
<dbReference type="OrthoDB" id="9816138at2"/>
<sequence length="252" mass="28834">MVKKLIKHELYAYFRSVWPVTIVVLGLTVLSWIMSFAQNSLFYWMLSLIMLVVLIYGVIAMLLGPIAKRFRKTMFSGEGYMTFSIPATPVQLIVAKLVSAMILWIYTLLLFFVFSLLFSLSLRSFDIENSLSQWSTFFNEFFHDVAKDPLLFAEQLVLALVASVSGILFIFTGICVGQLSKSRKSMVTVLFYVVIFFIVLFLQPFLSDLYTWLYQLNQYVSTLLSILFFAAIAAVCFLSTKYIVTHKLNLVA</sequence>
<keyword evidence="1" id="KW-0472">Membrane</keyword>